<evidence type="ECO:0000313" key="1">
    <source>
        <dbReference type="EMBL" id="MDP9844047.1"/>
    </source>
</evidence>
<sequence length="370" mass="39404">MSVMAPPALAEPPEKPERVWTCFAIGPIGDAFAPPDSPEQKTYEDALEVFEHVTLAACRKFGINPVRADDLPGSGEINEQVCRNILEADIVIADLGGGNANVMYELGLRHATGKPTIQLGEHSQLPFDISTIRTIRFVQVKGGLIKARKALEGALEAGMRDGFDLLTPARVMRGQEIEPMAVDPVLAEDAPGFLDSIVLLETEMEAMTGDLEEIASSIETIGALSEASGPDLSRLTHEGAPMSARLAVVAKYAMAISSPADELEASAKRFAKRMQAIDGGVRGILNFVAVTPRDDRAEELDEFLNGLIGLAASARGGVQELNEFGTIVDGASGLSRHLRKPLVKISSAVGKVSFAAARIDEWAEAAHSLL</sequence>
<dbReference type="RefSeq" id="WP_307558611.1">
    <property type="nucleotide sequence ID" value="NZ_JAUSQU010000001.1"/>
</dbReference>
<dbReference type="EMBL" id="JAUSQU010000001">
    <property type="protein sequence ID" value="MDP9844047.1"/>
    <property type="molecule type" value="Genomic_DNA"/>
</dbReference>
<reference evidence="1 2" key="1">
    <citation type="submission" date="2023-07" db="EMBL/GenBank/DDBJ databases">
        <title>Sequencing the genomes of 1000 actinobacteria strains.</title>
        <authorList>
            <person name="Klenk H.-P."/>
        </authorList>
    </citation>
    <scope>NUCLEOTIDE SEQUENCE [LARGE SCALE GENOMIC DNA]</scope>
    <source>
        <strain evidence="1 2">DSM 46740</strain>
    </source>
</reference>
<comment type="caution">
    <text evidence="1">The sequence shown here is derived from an EMBL/GenBank/DDBJ whole genome shotgun (WGS) entry which is preliminary data.</text>
</comment>
<protein>
    <submittedName>
        <fullName evidence="1">Uncharacterized protein</fullName>
    </submittedName>
</protein>
<gene>
    <name evidence="1" type="ORF">J2853_003258</name>
</gene>
<proteinExistence type="predicted"/>
<evidence type="ECO:0000313" key="2">
    <source>
        <dbReference type="Proteomes" id="UP001225356"/>
    </source>
</evidence>
<organism evidence="1 2">
    <name type="scientific">Streptosporangium lutulentum</name>
    <dbReference type="NCBI Taxonomy" id="1461250"/>
    <lineage>
        <taxon>Bacteria</taxon>
        <taxon>Bacillati</taxon>
        <taxon>Actinomycetota</taxon>
        <taxon>Actinomycetes</taxon>
        <taxon>Streptosporangiales</taxon>
        <taxon>Streptosporangiaceae</taxon>
        <taxon>Streptosporangium</taxon>
    </lineage>
</organism>
<name>A0ABT9QB96_9ACTN</name>
<dbReference type="Gene3D" id="3.40.50.450">
    <property type="match status" value="1"/>
</dbReference>
<keyword evidence="2" id="KW-1185">Reference proteome</keyword>
<dbReference type="Proteomes" id="UP001225356">
    <property type="component" value="Unassembled WGS sequence"/>
</dbReference>
<dbReference type="SUPFAM" id="SSF52309">
    <property type="entry name" value="N-(deoxy)ribosyltransferase-like"/>
    <property type="match status" value="1"/>
</dbReference>
<accession>A0ABT9QB96</accession>